<evidence type="ECO:0000256" key="5">
    <source>
        <dbReference type="ARBA" id="ARBA00022840"/>
    </source>
</evidence>
<evidence type="ECO:0000256" key="8">
    <source>
        <dbReference type="ARBA" id="ARBA00023146"/>
    </source>
</evidence>
<dbReference type="GO" id="GO:0005829">
    <property type="term" value="C:cytosol"/>
    <property type="evidence" value="ECO:0007669"/>
    <property type="project" value="TreeGrafter"/>
</dbReference>
<evidence type="ECO:0000313" key="15">
    <source>
        <dbReference type="Proteomes" id="UP000245535"/>
    </source>
</evidence>
<dbReference type="AlphaFoldDB" id="A0A315ZBS9"/>
<comment type="caution">
    <text evidence="14">The sequence shown here is derived from an EMBL/GenBank/DDBJ whole genome shotgun (WGS) entry which is preliminary data.</text>
</comment>
<feature type="domain" description="Tyrosine--tRNA ligase SYY-like C-terminal" evidence="13">
    <location>
        <begin position="367"/>
        <end position="453"/>
    </location>
</feature>
<dbReference type="Gene3D" id="3.40.50.620">
    <property type="entry name" value="HUPs"/>
    <property type="match status" value="1"/>
</dbReference>
<comment type="function">
    <text evidence="11">Catalyzes the attachment of tyrosine to tRNA(Tyr) in a two-step reaction: tyrosine is first activated by ATP to form Tyr-AMP and then transferred to the acceptor end of tRNA(Tyr).</text>
</comment>
<keyword evidence="8 11" id="KW-0030">Aminoacyl-tRNA synthetase</keyword>
<organism evidence="14 15">
    <name type="scientific">Sediminitomix flava</name>
    <dbReference type="NCBI Taxonomy" id="379075"/>
    <lineage>
        <taxon>Bacteria</taxon>
        <taxon>Pseudomonadati</taxon>
        <taxon>Bacteroidota</taxon>
        <taxon>Cytophagia</taxon>
        <taxon>Cytophagales</taxon>
        <taxon>Flammeovirgaceae</taxon>
        <taxon>Sediminitomix</taxon>
    </lineage>
</organism>
<protein>
    <recommendedName>
        <fullName evidence="11">Tyrosine--tRNA ligase</fullName>
        <ecNumber evidence="11">6.1.1.1</ecNumber>
    </recommendedName>
    <alternativeName>
        <fullName evidence="11">Tyrosyl-tRNA synthetase</fullName>
        <shortName evidence="11">TyrRS</shortName>
    </alternativeName>
</protein>
<dbReference type="PROSITE" id="PS00178">
    <property type="entry name" value="AA_TRNA_LIGASE_I"/>
    <property type="match status" value="1"/>
</dbReference>
<evidence type="ECO:0000313" key="14">
    <source>
        <dbReference type="EMBL" id="PWJ42762.1"/>
    </source>
</evidence>
<dbReference type="GO" id="GO:0003723">
    <property type="term" value="F:RNA binding"/>
    <property type="evidence" value="ECO:0007669"/>
    <property type="project" value="UniProtKB-KW"/>
</dbReference>
<dbReference type="GO" id="GO:0005524">
    <property type="term" value="F:ATP binding"/>
    <property type="evidence" value="ECO:0007669"/>
    <property type="project" value="UniProtKB-UniRule"/>
</dbReference>
<dbReference type="PROSITE" id="PS50889">
    <property type="entry name" value="S4"/>
    <property type="match status" value="1"/>
</dbReference>
<dbReference type="GO" id="GO:0004831">
    <property type="term" value="F:tyrosine-tRNA ligase activity"/>
    <property type="evidence" value="ECO:0007669"/>
    <property type="project" value="UniProtKB-UniRule"/>
</dbReference>
<keyword evidence="2 11" id="KW-0963">Cytoplasm</keyword>
<evidence type="ECO:0000256" key="2">
    <source>
        <dbReference type="ARBA" id="ARBA00022490"/>
    </source>
</evidence>
<dbReference type="GO" id="GO:0006437">
    <property type="term" value="P:tyrosyl-tRNA aminoacylation"/>
    <property type="evidence" value="ECO:0007669"/>
    <property type="project" value="UniProtKB-UniRule"/>
</dbReference>
<dbReference type="InterPro" id="IPR024088">
    <property type="entry name" value="Tyr-tRNA-ligase_bac-type"/>
</dbReference>
<feature type="binding site" evidence="11">
    <location>
        <position position="260"/>
    </location>
    <ligand>
        <name>ATP</name>
        <dbReference type="ChEBI" id="CHEBI:30616"/>
    </ligand>
</feature>
<feature type="binding site" evidence="11">
    <location>
        <position position="60"/>
    </location>
    <ligand>
        <name>L-tyrosine</name>
        <dbReference type="ChEBI" id="CHEBI:58315"/>
    </ligand>
</feature>
<reference evidence="14 15" key="1">
    <citation type="submission" date="2018-03" db="EMBL/GenBank/DDBJ databases">
        <title>Genomic Encyclopedia of Archaeal and Bacterial Type Strains, Phase II (KMG-II): from individual species to whole genera.</title>
        <authorList>
            <person name="Goeker M."/>
        </authorList>
    </citation>
    <scope>NUCLEOTIDE SEQUENCE [LARGE SCALE GENOMIC DNA]</scope>
    <source>
        <strain evidence="14 15">DSM 28229</strain>
    </source>
</reference>
<comment type="catalytic activity">
    <reaction evidence="9 11">
        <text>tRNA(Tyr) + L-tyrosine + ATP = L-tyrosyl-tRNA(Tyr) + AMP + diphosphate + H(+)</text>
        <dbReference type="Rhea" id="RHEA:10220"/>
        <dbReference type="Rhea" id="RHEA-COMP:9706"/>
        <dbReference type="Rhea" id="RHEA-COMP:9707"/>
        <dbReference type="ChEBI" id="CHEBI:15378"/>
        <dbReference type="ChEBI" id="CHEBI:30616"/>
        <dbReference type="ChEBI" id="CHEBI:33019"/>
        <dbReference type="ChEBI" id="CHEBI:58315"/>
        <dbReference type="ChEBI" id="CHEBI:78442"/>
        <dbReference type="ChEBI" id="CHEBI:78536"/>
        <dbReference type="ChEBI" id="CHEBI:456215"/>
        <dbReference type="EC" id="6.1.1.1"/>
    </reaction>
</comment>
<comment type="subcellular location">
    <subcellularLocation>
        <location evidence="1 11">Cytoplasm</location>
    </subcellularLocation>
</comment>
<feature type="short sequence motif" description="'HIGH' region" evidence="11">
    <location>
        <begin position="65"/>
        <end position="74"/>
    </location>
</feature>
<dbReference type="InterPro" id="IPR014729">
    <property type="entry name" value="Rossmann-like_a/b/a_fold"/>
</dbReference>
<dbReference type="SUPFAM" id="SSF52374">
    <property type="entry name" value="Nucleotidylyl transferase"/>
    <property type="match status" value="1"/>
</dbReference>
<comment type="similarity">
    <text evidence="10 11">Belongs to the class-I aminoacyl-tRNA synthetase family. TyrS type 1 subfamily.</text>
</comment>
<dbReference type="PANTHER" id="PTHR11766">
    <property type="entry name" value="TYROSYL-TRNA SYNTHETASE"/>
    <property type="match status" value="1"/>
</dbReference>
<dbReference type="InterPro" id="IPR036986">
    <property type="entry name" value="S4_RNA-bd_sf"/>
</dbReference>
<evidence type="ECO:0000256" key="3">
    <source>
        <dbReference type="ARBA" id="ARBA00022598"/>
    </source>
</evidence>
<dbReference type="SUPFAM" id="SSF55174">
    <property type="entry name" value="Alpha-L RNA-binding motif"/>
    <property type="match status" value="1"/>
</dbReference>
<dbReference type="Gene3D" id="3.10.290.10">
    <property type="entry name" value="RNA-binding S4 domain"/>
    <property type="match status" value="1"/>
</dbReference>
<evidence type="ECO:0000256" key="7">
    <source>
        <dbReference type="ARBA" id="ARBA00022917"/>
    </source>
</evidence>
<dbReference type="PANTHER" id="PTHR11766:SF0">
    <property type="entry name" value="TYROSINE--TRNA LIGASE, MITOCHONDRIAL"/>
    <property type="match status" value="1"/>
</dbReference>
<keyword evidence="15" id="KW-1185">Reference proteome</keyword>
<dbReference type="EMBL" id="QGDO01000002">
    <property type="protein sequence ID" value="PWJ42762.1"/>
    <property type="molecule type" value="Genomic_DNA"/>
</dbReference>
<evidence type="ECO:0000256" key="1">
    <source>
        <dbReference type="ARBA" id="ARBA00004496"/>
    </source>
</evidence>
<keyword evidence="7 11" id="KW-0648">Protein biosynthesis</keyword>
<dbReference type="Pfam" id="PF00579">
    <property type="entry name" value="tRNA-synt_1b"/>
    <property type="match status" value="1"/>
</dbReference>
<keyword evidence="5 11" id="KW-0067">ATP-binding</keyword>
<dbReference type="NCBIfam" id="TIGR00234">
    <property type="entry name" value="tyrS"/>
    <property type="match status" value="1"/>
</dbReference>
<comment type="subunit">
    <text evidence="11">Homodimer.</text>
</comment>
<dbReference type="HAMAP" id="MF_02006">
    <property type="entry name" value="Tyr_tRNA_synth_type1"/>
    <property type="match status" value="1"/>
</dbReference>
<feature type="binding site" evidence="11">
    <location>
        <position position="201"/>
    </location>
    <ligand>
        <name>L-tyrosine</name>
        <dbReference type="ChEBI" id="CHEBI:58315"/>
    </ligand>
</feature>
<dbReference type="EC" id="6.1.1.1" evidence="11"/>
<keyword evidence="6 12" id="KW-0694">RNA-binding</keyword>
<dbReference type="InterPro" id="IPR001412">
    <property type="entry name" value="aa-tRNA-synth_I_CS"/>
</dbReference>
<dbReference type="CDD" id="cd00805">
    <property type="entry name" value="TyrRS_core"/>
    <property type="match status" value="1"/>
</dbReference>
<keyword evidence="3 11" id="KW-0436">Ligase</keyword>
<dbReference type="InterPro" id="IPR002307">
    <property type="entry name" value="Tyr-tRNA-ligase"/>
</dbReference>
<dbReference type="Pfam" id="PF22421">
    <property type="entry name" value="SYY_C-terminal"/>
    <property type="match status" value="1"/>
</dbReference>
<dbReference type="InterPro" id="IPR024107">
    <property type="entry name" value="Tyr-tRNA-ligase_bac_1"/>
</dbReference>
<proteinExistence type="inferred from homology"/>
<gene>
    <name evidence="11" type="primary">tyrS</name>
    <name evidence="14" type="ORF">BC781_102307</name>
</gene>
<evidence type="ECO:0000256" key="11">
    <source>
        <dbReference type="HAMAP-Rule" id="MF_02006"/>
    </source>
</evidence>
<feature type="short sequence motif" description="'KMSKS' region" evidence="11">
    <location>
        <begin position="257"/>
        <end position="261"/>
    </location>
</feature>
<name>A0A315ZBS9_SEDFL</name>
<dbReference type="Proteomes" id="UP000245535">
    <property type="component" value="Unassembled WGS sequence"/>
</dbReference>
<evidence type="ECO:0000256" key="10">
    <source>
        <dbReference type="ARBA" id="ARBA00060965"/>
    </source>
</evidence>
<sequence length="456" mass="51199">MNLFVNSVFLFIKILISQQENSIKFATMKNLIEELKWRGMLHDVMPGTEEQLEKEMTTAYVGFDPTADSLHIGHLVSVMLLNHLQRAGHKPLAVIGGATGMIGDPSFKSAERVLLDEESIQHNIAGMKKQLEKFLDFDCGDNSAELLNNYDWFKDFSFIDFVREAGKHISVNYMMSKDSVKRRLEGDSGLSFTEFTYQLLQGWDFYHLYETKNCRLQLGGSDQWGNIVTGTEFIRRKARGTAFAATCPLITKADGTKFGKTESGAVWLDPEKTSPYQFYQFWLNVGDEDAKKYIKIFTFKSFEEIEALIAEHDQAPHLRVLQKALAEDITVRVHSQEDLDMAIKASSILFGKSVTEDLKALDERTLLQVFEGVPQVEITKTALDEAATVADLLSTVTENVIFKSKGEATRMIKGGGVSINKEKLADPAAAVSSELLQGKYLLAQKGKKNYFLIKVV</sequence>
<accession>A0A315ZBS9</accession>
<dbReference type="FunFam" id="3.40.50.620:FF:000008">
    <property type="entry name" value="Tyrosine--tRNA ligase"/>
    <property type="match status" value="1"/>
</dbReference>
<evidence type="ECO:0000256" key="4">
    <source>
        <dbReference type="ARBA" id="ARBA00022741"/>
    </source>
</evidence>
<dbReference type="CDD" id="cd00165">
    <property type="entry name" value="S4"/>
    <property type="match status" value="1"/>
</dbReference>
<dbReference type="GO" id="GO:0042803">
    <property type="term" value="F:protein homodimerization activity"/>
    <property type="evidence" value="ECO:0007669"/>
    <property type="project" value="UniProtKB-ARBA"/>
</dbReference>
<feature type="binding site" evidence="11">
    <location>
        <position position="197"/>
    </location>
    <ligand>
        <name>L-tyrosine</name>
        <dbReference type="ChEBI" id="CHEBI:58315"/>
    </ligand>
</feature>
<evidence type="ECO:0000259" key="13">
    <source>
        <dbReference type="Pfam" id="PF22421"/>
    </source>
</evidence>
<evidence type="ECO:0000256" key="9">
    <source>
        <dbReference type="ARBA" id="ARBA00048248"/>
    </source>
</evidence>
<dbReference type="FunFam" id="1.10.240.10:FF:000001">
    <property type="entry name" value="Tyrosine--tRNA ligase"/>
    <property type="match status" value="1"/>
</dbReference>
<keyword evidence="4 11" id="KW-0547">Nucleotide-binding</keyword>
<dbReference type="PRINTS" id="PR01040">
    <property type="entry name" value="TRNASYNTHTYR"/>
</dbReference>
<dbReference type="InterPro" id="IPR054608">
    <property type="entry name" value="SYY-like_C"/>
</dbReference>
<evidence type="ECO:0000256" key="12">
    <source>
        <dbReference type="PROSITE-ProRule" id="PRU00182"/>
    </source>
</evidence>
<evidence type="ECO:0000256" key="6">
    <source>
        <dbReference type="ARBA" id="ARBA00022884"/>
    </source>
</evidence>
<dbReference type="Gene3D" id="1.10.240.10">
    <property type="entry name" value="Tyrosyl-Transfer RNA Synthetase"/>
    <property type="match status" value="1"/>
</dbReference>
<dbReference type="InterPro" id="IPR002305">
    <property type="entry name" value="aa-tRNA-synth_Ic"/>
</dbReference>